<gene>
    <name evidence="11" type="ORF">OFUS_LOCUS17764</name>
</gene>
<keyword evidence="12" id="KW-1185">Reference proteome</keyword>
<dbReference type="GO" id="GO:0036064">
    <property type="term" value="C:ciliary basal body"/>
    <property type="evidence" value="ECO:0007669"/>
    <property type="project" value="TreeGrafter"/>
</dbReference>
<feature type="compositionally biased region" description="Basic and acidic residues" evidence="10">
    <location>
        <begin position="415"/>
        <end position="429"/>
    </location>
</feature>
<protein>
    <recommendedName>
        <fullName evidence="7">Centrosomal protein CCDC61</fullName>
    </recommendedName>
    <alternativeName>
        <fullName evidence="8">Coiled-coil domain-containing protein 61</fullName>
    </alternativeName>
    <alternativeName>
        <fullName evidence="9">VFL3 homolog</fullName>
    </alternativeName>
</protein>
<organism evidence="11 12">
    <name type="scientific">Owenia fusiformis</name>
    <name type="common">Polychaete worm</name>
    <dbReference type="NCBI Taxonomy" id="6347"/>
    <lineage>
        <taxon>Eukaryota</taxon>
        <taxon>Metazoa</taxon>
        <taxon>Spiralia</taxon>
        <taxon>Lophotrochozoa</taxon>
        <taxon>Annelida</taxon>
        <taxon>Polychaeta</taxon>
        <taxon>Sedentaria</taxon>
        <taxon>Canalipalpata</taxon>
        <taxon>Sabellida</taxon>
        <taxon>Oweniida</taxon>
        <taxon>Oweniidae</taxon>
        <taxon>Owenia</taxon>
    </lineage>
</organism>
<evidence type="ECO:0000256" key="5">
    <source>
        <dbReference type="ARBA" id="ARBA00023273"/>
    </source>
</evidence>
<evidence type="ECO:0000256" key="1">
    <source>
        <dbReference type="ARBA" id="ARBA00004120"/>
    </source>
</evidence>
<keyword evidence="4" id="KW-0206">Cytoskeleton</keyword>
<dbReference type="PANTHER" id="PTHR22691:SF1">
    <property type="entry name" value="CENTROSOMAL PROTEIN CCDC61"/>
    <property type="match status" value="1"/>
</dbReference>
<comment type="similarity">
    <text evidence="6">Belongs to the CCDC61 family.</text>
</comment>
<dbReference type="Proteomes" id="UP000749559">
    <property type="component" value="Unassembled WGS sequence"/>
</dbReference>
<evidence type="ECO:0000256" key="9">
    <source>
        <dbReference type="ARBA" id="ARBA00042326"/>
    </source>
</evidence>
<dbReference type="InterPro" id="IPR049733">
    <property type="entry name" value="CCDC61_N"/>
</dbReference>
<dbReference type="AlphaFoldDB" id="A0A8J1Y4Z9"/>
<feature type="region of interest" description="Disordered" evidence="10">
    <location>
        <begin position="494"/>
        <end position="554"/>
    </location>
</feature>
<evidence type="ECO:0000256" key="8">
    <source>
        <dbReference type="ARBA" id="ARBA00041518"/>
    </source>
</evidence>
<reference evidence="11" key="1">
    <citation type="submission" date="2022-03" db="EMBL/GenBank/DDBJ databases">
        <authorList>
            <person name="Martin C."/>
        </authorList>
    </citation>
    <scope>NUCLEOTIDE SEQUENCE</scope>
</reference>
<dbReference type="OrthoDB" id="568137at2759"/>
<evidence type="ECO:0000256" key="3">
    <source>
        <dbReference type="ARBA" id="ARBA00023054"/>
    </source>
</evidence>
<keyword evidence="5" id="KW-0966">Cell projection</keyword>
<evidence type="ECO:0000256" key="4">
    <source>
        <dbReference type="ARBA" id="ARBA00023212"/>
    </source>
</evidence>
<comment type="subcellular location">
    <subcellularLocation>
        <location evidence="1">Cytoplasm</location>
        <location evidence="1">Cytoskeleton</location>
        <location evidence="1">Cilium basal body</location>
    </subcellularLocation>
</comment>
<evidence type="ECO:0000313" key="12">
    <source>
        <dbReference type="Proteomes" id="UP000749559"/>
    </source>
</evidence>
<sequence length="579" mass="66975">MEPRDDCVTVGTYIFRGVEYVVTMNVTNGNSLIVEVEDRLAADQWRGTFDAAYIEDLTHKTGNFKQFPIFINMLESAVTQTSDSVSLDLLTYADLESLRSKKPGVTSKVQAGKTQALNTKRYLILTYSVEFDRIHYPLPLPYMGKPDPKSLQETIRDLRAEIKSLKQHSSSDYRLRELDKYRKDYELVLQEKEDLEADFLKFRRELKNTTTGNAAKEIRILKNVIKNLEEDLLKEKTKHQRSSSKRSQEYRSLLEEVEELRAAERNLRVRVKSLTNELALYKRRGPRTPITGSQQHASRPRERSLSQDRPQSRERSWSRDRSRLYNRDGSGSRERRGLTDSQERRGRMYGSGDRLGSQPLSGSRERTSSQNRRFRERSGSRDRLSFGDRRPSPRPSPALSAAGARNPRFDPTAFIREKERKRKESELKSKRNTRYRLSGSTEKKQRTAYGRKRTSSIESAQSLHSSQESLTDIGVLSDASEKRLRDINGITKTGRRSTSTYWDSPNIPIKNRGNARSKLYSSTPDSIKPNRKTRHSSRDKENYPSDVPDSDFFDRSNEMTEIDARLNRLQQFMKTNMPT</sequence>
<evidence type="ECO:0000256" key="2">
    <source>
        <dbReference type="ARBA" id="ARBA00022490"/>
    </source>
</evidence>
<accession>A0A8J1Y4Z9</accession>
<feature type="compositionally biased region" description="Basic and acidic residues" evidence="10">
    <location>
        <begin position="376"/>
        <end position="391"/>
    </location>
</feature>
<evidence type="ECO:0000256" key="7">
    <source>
        <dbReference type="ARBA" id="ARBA00040683"/>
    </source>
</evidence>
<keyword evidence="3" id="KW-0175">Coiled coil</keyword>
<comment type="caution">
    <text evidence="11">The sequence shown here is derived from an EMBL/GenBank/DDBJ whole genome shotgun (WGS) entry which is preliminary data.</text>
</comment>
<keyword evidence="2" id="KW-0963">Cytoplasm</keyword>
<evidence type="ECO:0000256" key="10">
    <source>
        <dbReference type="SAM" id="MobiDB-lite"/>
    </source>
</evidence>
<dbReference type="PANTHER" id="PTHR22691">
    <property type="entry name" value="YEAST SPT2-RELATED"/>
    <property type="match status" value="1"/>
</dbReference>
<dbReference type="EMBL" id="CAIIXF020000008">
    <property type="protein sequence ID" value="CAH1792840.1"/>
    <property type="molecule type" value="Genomic_DNA"/>
</dbReference>
<feature type="compositionally biased region" description="Basic and acidic residues" evidence="10">
    <location>
        <begin position="299"/>
        <end position="346"/>
    </location>
</feature>
<feature type="compositionally biased region" description="Polar residues" evidence="10">
    <location>
        <begin position="456"/>
        <end position="470"/>
    </location>
</feature>
<name>A0A8J1Y4Z9_OWEFU</name>
<proteinExistence type="inferred from homology"/>
<dbReference type="CDD" id="cd22284">
    <property type="entry name" value="HD_CCDC61_N"/>
    <property type="match status" value="1"/>
</dbReference>
<evidence type="ECO:0000313" key="11">
    <source>
        <dbReference type="EMBL" id="CAH1792840.1"/>
    </source>
</evidence>
<feature type="region of interest" description="Disordered" evidence="10">
    <location>
        <begin position="280"/>
        <end position="470"/>
    </location>
</feature>
<evidence type="ECO:0000256" key="6">
    <source>
        <dbReference type="ARBA" id="ARBA00038217"/>
    </source>
</evidence>